<dbReference type="Gene3D" id="3.40.50.300">
    <property type="entry name" value="P-loop containing nucleotide triphosphate hydrolases"/>
    <property type="match status" value="1"/>
</dbReference>
<evidence type="ECO:0000259" key="4">
    <source>
        <dbReference type="PROSITE" id="PS50043"/>
    </source>
</evidence>
<dbReference type="SUPFAM" id="SSF52540">
    <property type="entry name" value="P-loop containing nucleoside triphosphate hydrolases"/>
    <property type="match status" value="1"/>
</dbReference>
<dbReference type="Gene3D" id="1.10.10.10">
    <property type="entry name" value="Winged helix-like DNA-binding domain superfamily/Winged helix DNA-binding domain"/>
    <property type="match status" value="1"/>
</dbReference>
<reference evidence="5 6" key="1">
    <citation type="submission" date="2016-10" db="EMBL/GenBank/DDBJ databases">
        <authorList>
            <person name="de Groot N.N."/>
        </authorList>
    </citation>
    <scope>NUCLEOTIDE SEQUENCE [LARGE SCALE GENOMIC DNA]</scope>
    <source>
        <strain evidence="5 6">JCM 11308</strain>
    </source>
</reference>
<keyword evidence="3" id="KW-0804">Transcription</keyword>
<evidence type="ECO:0000256" key="3">
    <source>
        <dbReference type="ARBA" id="ARBA00023163"/>
    </source>
</evidence>
<sequence length="866" mass="91381">MVVAWSTVNRDAQLHTVMSALRNRRGPWGAVLTGDAGVGKTTLARDAVEAFAPQSRWAAGTESARSVPLGAFAHVVGVSSPMEPASVLRAARAHLQELGTDVVIGVDDAHLLDKLSATFVHQLAVNRIAPLVVTVRNGEQVPDAVTALWKDGLLERVELAPFTLDETRALVQSVLGAPVEESSVKRIHVMSEGNPLFLRHVVDGAVEVGRLREVAGVWQLRGETVVNPHLSTLIEARIDHLDPALRHVLELLAFQEPLSLEVLSTLSDPATVEAAESAGLIRVRQRDDTGLTVKLAHPLYGEVVRAGTGVLAARRLRGELARQIAAHPPAHVSDRIRLAALALDSDSPPEPDLLISAASAALTLGELELGERLARGAMAMGAGFAAALPLANTLAWQGRGAEAEAVLGPIDTTNLGEFDLLLWCLPRAANLFWMLGRPADAAAVMESTRARLTHPSALNLVDALEAMFAVYTVQAGATTQIYDVIDSPHALPLATAWAGASGALATAYLGRFDEVEPFAVRGLAAAAQSESGNLRFTIGLGQVYTHSMRGDLVAAGATAREYADYAEMQQPGRSLGGVLLGRVYYLQGALSAAETEFRQAAAVLEGTGYSWAFLSAAFLCQTLAARGLAVEAQEALIRAERLFGVNTELFRSDLEMTRAWVAAVVRDRNRAVAHARTGARVAAASDQLAQEALCLYLAARFGDGSVADRLGQIAARVDSPLISMGAAHARAVADRDGDRLDALAGKLEAVGALLAAADAWAQAATAHAATGNRRAELASTASAKRLAERCDGASTPALTAVSNPLPLTGRELEVASMVAQGLSNKEIAEQLVVSVRTVEGHIYRSCTKLDVPDRSALAAAVRIEGR</sequence>
<dbReference type="PANTHER" id="PTHR44688">
    <property type="entry name" value="DNA-BINDING TRANSCRIPTIONAL ACTIVATOR DEVR_DOSR"/>
    <property type="match status" value="1"/>
</dbReference>
<dbReference type="SUPFAM" id="SSF46894">
    <property type="entry name" value="C-terminal effector domain of the bipartite response regulators"/>
    <property type="match status" value="1"/>
</dbReference>
<dbReference type="GO" id="GO:0006355">
    <property type="term" value="P:regulation of DNA-templated transcription"/>
    <property type="evidence" value="ECO:0007669"/>
    <property type="project" value="InterPro"/>
</dbReference>
<keyword evidence="2" id="KW-0238">DNA-binding</keyword>
<feature type="domain" description="HTH luxR-type" evidence="4">
    <location>
        <begin position="800"/>
        <end position="865"/>
    </location>
</feature>
<name>A0A1G6VP86_9NOCA</name>
<protein>
    <submittedName>
        <fullName evidence="5">Regulatory protein, luxR family</fullName>
    </submittedName>
</protein>
<dbReference type="PROSITE" id="PS50043">
    <property type="entry name" value="HTH_LUXR_2"/>
    <property type="match status" value="1"/>
</dbReference>
<dbReference type="InterPro" id="IPR036388">
    <property type="entry name" value="WH-like_DNA-bd_sf"/>
</dbReference>
<organism evidence="5 6">
    <name type="scientific">Rhodococcus tukisamuensis</name>
    <dbReference type="NCBI Taxonomy" id="168276"/>
    <lineage>
        <taxon>Bacteria</taxon>
        <taxon>Bacillati</taxon>
        <taxon>Actinomycetota</taxon>
        <taxon>Actinomycetes</taxon>
        <taxon>Mycobacteriales</taxon>
        <taxon>Nocardiaceae</taxon>
        <taxon>Rhodococcus</taxon>
    </lineage>
</organism>
<dbReference type="PANTHER" id="PTHR44688:SF16">
    <property type="entry name" value="DNA-BINDING TRANSCRIPTIONAL ACTIVATOR DEVR_DOSR"/>
    <property type="match status" value="1"/>
</dbReference>
<dbReference type="CDD" id="cd06170">
    <property type="entry name" value="LuxR_C_like"/>
    <property type="match status" value="1"/>
</dbReference>
<keyword evidence="1" id="KW-0805">Transcription regulation</keyword>
<dbReference type="InterPro" id="IPR016032">
    <property type="entry name" value="Sig_transdc_resp-reg_C-effctor"/>
</dbReference>
<dbReference type="STRING" id="168276.SAMN05444580_10566"/>
<dbReference type="Proteomes" id="UP000199417">
    <property type="component" value="Unassembled WGS sequence"/>
</dbReference>
<accession>A0A1G6VP86</accession>
<dbReference type="SMART" id="SM00421">
    <property type="entry name" value="HTH_LUXR"/>
    <property type="match status" value="1"/>
</dbReference>
<evidence type="ECO:0000256" key="2">
    <source>
        <dbReference type="ARBA" id="ARBA00023125"/>
    </source>
</evidence>
<proteinExistence type="predicted"/>
<dbReference type="InterPro" id="IPR027417">
    <property type="entry name" value="P-loop_NTPase"/>
</dbReference>
<keyword evidence="6" id="KW-1185">Reference proteome</keyword>
<dbReference type="InterPro" id="IPR000792">
    <property type="entry name" value="Tscrpt_reg_LuxR_C"/>
</dbReference>
<dbReference type="PROSITE" id="PS00622">
    <property type="entry name" value="HTH_LUXR_1"/>
    <property type="match status" value="1"/>
</dbReference>
<evidence type="ECO:0000313" key="5">
    <source>
        <dbReference type="EMBL" id="SDD54817.1"/>
    </source>
</evidence>
<gene>
    <name evidence="5" type="ORF">SAMN05444580_10566</name>
</gene>
<dbReference type="PRINTS" id="PR00038">
    <property type="entry name" value="HTHLUXR"/>
</dbReference>
<dbReference type="EMBL" id="FNAB01000005">
    <property type="protein sequence ID" value="SDD54817.1"/>
    <property type="molecule type" value="Genomic_DNA"/>
</dbReference>
<evidence type="ECO:0000256" key="1">
    <source>
        <dbReference type="ARBA" id="ARBA00023015"/>
    </source>
</evidence>
<dbReference type="GO" id="GO:0003677">
    <property type="term" value="F:DNA binding"/>
    <property type="evidence" value="ECO:0007669"/>
    <property type="project" value="UniProtKB-KW"/>
</dbReference>
<dbReference type="RefSeq" id="WP_072846154.1">
    <property type="nucleotide sequence ID" value="NZ_FNAB01000005.1"/>
</dbReference>
<evidence type="ECO:0000313" key="6">
    <source>
        <dbReference type="Proteomes" id="UP000199417"/>
    </source>
</evidence>
<dbReference type="Pfam" id="PF00196">
    <property type="entry name" value="GerE"/>
    <property type="match status" value="1"/>
</dbReference>
<dbReference type="AlphaFoldDB" id="A0A1G6VP86"/>